<proteinExistence type="predicted"/>
<evidence type="ECO:0000259" key="3">
    <source>
        <dbReference type="Pfam" id="PF14643"/>
    </source>
</evidence>
<dbReference type="OrthoDB" id="431588at2759"/>
<accession>A0A6J8ASQ4</accession>
<reference evidence="4 5" key="1">
    <citation type="submission" date="2020-06" db="EMBL/GenBank/DDBJ databases">
        <authorList>
            <person name="Li R."/>
            <person name="Bekaert M."/>
        </authorList>
    </citation>
    <scope>NUCLEOTIDE SEQUENCE [LARGE SCALE GENOMIC DNA]</scope>
    <source>
        <strain evidence="5">wild</strain>
    </source>
</reference>
<evidence type="ECO:0000313" key="5">
    <source>
        <dbReference type="Proteomes" id="UP000507470"/>
    </source>
</evidence>
<dbReference type="Proteomes" id="UP000507470">
    <property type="component" value="Unassembled WGS sequence"/>
</dbReference>
<evidence type="ECO:0000313" key="4">
    <source>
        <dbReference type="EMBL" id="CAC5373022.1"/>
    </source>
</evidence>
<keyword evidence="5" id="KW-1185">Reference proteome</keyword>
<dbReference type="InterPro" id="IPR028089">
    <property type="entry name" value="DUF4455"/>
</dbReference>
<evidence type="ECO:0000256" key="1">
    <source>
        <dbReference type="SAM" id="Coils"/>
    </source>
</evidence>
<gene>
    <name evidence="4" type="ORF">MCOR_10929</name>
</gene>
<sequence length="890" mass="102633">MNTGSFFLREVQSKQLYHPESIDELYNDYNRPHQPPTPGQYNRPHQPPTPGQYNRPHQPPTPGQYNRPHQPPTPGQYNRPHQPPTPGQYNRPHQPPTPGQYNGLHQPPTPGQYNGLHQPPTTGQYNGPHRPPTPGQYNGPHRPPTPGQYNGPHRPPTPGQYNGPHRPPTPGQYNGPHRPPTPGQYNRPHRPPTPGQYNRPHQPPTPGQYNGPHRAPTPGQYNRPHQPPTPGQYNGPHRPPTPGQYNRPQQQTIHGPQNKMSETASARVVPSGKIYRQMFDAQLQLTQSLTKIKREDTQSSKALTRQSTGIPLVKLTRDEVSHGLLTERQRTWADGFPNEPYIENPALHKQYSEFIQATQKESEGSLFGKEVQGLPDVVVPAKLGSNIIDRIAASRKERHEAEVEDMHQELSVINSDIEPRIEENCETLMKKLEENDEQIAEILERIKTDEDILTYTLDDLYIIWEEVQGHTYKRQEWIKFLDVQLSEIEDERMDRIRDVFLDYAKKLEKISHLMSPDLQRFMDQEAQVINQTMLSNRRAYSDLFVRLMSSDIEREKTQHTTWKRRVEDWRQLKTDLAIQKFIDYIQGDNIIDPPSVQKVMRQLAEDQTILSNKRKELVIQLRDLKPPASTKSAVYQWNKNIQMVSKEIDSTNQIFLTKLHEEYEKVCQDCLEQVDAIKKYLIEAGICGMLKAKHIVENKMLPLVGDRQRVYEENLETMEKNLDDHNTKTNDQLKSLFKYAQGSAHVWDVHEIGLAKQERALQEKLENCRQQHDNQNQDKEANLDIVMDKMRQDATEGALKANLNKALEMLEKIKDAYEIFHQEQTGIVKTYPNMVLQELEGYDLAVCKFFMVGRNPEDGQAKREKVTKSPSKTKKLYSLEGSNKKIALFS</sequence>
<feature type="domain" description="DUF4455" evidence="3">
    <location>
        <begin position="393"/>
        <end position="855"/>
    </location>
</feature>
<dbReference type="EMBL" id="CACVKT020001876">
    <property type="protein sequence ID" value="CAC5373022.1"/>
    <property type="molecule type" value="Genomic_DNA"/>
</dbReference>
<name>A0A6J8ASQ4_MYTCO</name>
<feature type="region of interest" description="Disordered" evidence="2">
    <location>
        <begin position="19"/>
        <end position="263"/>
    </location>
</feature>
<protein>
    <recommendedName>
        <fullName evidence="3">DUF4455 domain-containing protein</fullName>
    </recommendedName>
</protein>
<dbReference type="PANTHER" id="PTHR21444">
    <property type="entry name" value="COILED-COIL DOMAIN-CONTAINING PROTEIN 180"/>
    <property type="match status" value="1"/>
</dbReference>
<keyword evidence="1" id="KW-0175">Coiled coil</keyword>
<feature type="coiled-coil region" evidence="1">
    <location>
        <begin position="396"/>
        <end position="449"/>
    </location>
</feature>
<dbReference type="AlphaFoldDB" id="A0A6J8ASQ4"/>
<feature type="compositionally biased region" description="Polar residues" evidence="2">
    <location>
        <begin position="243"/>
        <end position="263"/>
    </location>
</feature>
<evidence type="ECO:0000256" key="2">
    <source>
        <dbReference type="SAM" id="MobiDB-lite"/>
    </source>
</evidence>
<feature type="coiled-coil region" evidence="1">
    <location>
        <begin position="754"/>
        <end position="782"/>
    </location>
</feature>
<dbReference type="Pfam" id="PF14643">
    <property type="entry name" value="DUF4455"/>
    <property type="match status" value="1"/>
</dbReference>
<organism evidence="4 5">
    <name type="scientific">Mytilus coruscus</name>
    <name type="common">Sea mussel</name>
    <dbReference type="NCBI Taxonomy" id="42192"/>
    <lineage>
        <taxon>Eukaryota</taxon>
        <taxon>Metazoa</taxon>
        <taxon>Spiralia</taxon>
        <taxon>Lophotrochozoa</taxon>
        <taxon>Mollusca</taxon>
        <taxon>Bivalvia</taxon>
        <taxon>Autobranchia</taxon>
        <taxon>Pteriomorphia</taxon>
        <taxon>Mytilida</taxon>
        <taxon>Mytiloidea</taxon>
        <taxon>Mytilidae</taxon>
        <taxon>Mytilinae</taxon>
        <taxon>Mytilus</taxon>
    </lineage>
</organism>
<dbReference type="PANTHER" id="PTHR21444:SF14">
    <property type="entry name" value="COILED-COIL DOMAIN-CONTAINING PROTEIN 180"/>
    <property type="match status" value="1"/>
</dbReference>